<sequence length="1155" mass="132203">MAGYVRFRLATILASFLLCLPAFSQCARVVGMTQTSGSEVDSEYYSKASTEYCSTDFSQVSYEDVKAACPAYAEQGASAACCAAFNTKACQYEAQVNNFGSMCPILFINYLGMAGPYPAGYFVGPCVDGTKGFCIQDVALSSTGTKAALSLKPFPVAEVVQQTQQMEKIHDRVINSIHAALSDESLVQILAPPFNETLAAATKRGASSRWEWQKNTALLELENRNQNLQILLSQAESEALKHQSRAQEDRKILEEALQKGKEETILLSKARDMRARLIEQMQVMARNKSLQATLCAWRHFCGKSRRKRALRRAARMWHARTMLKLFTAFVAGCDRTKHTVGLRLYATHHRSRTLLLLAIRVWWRGAMLRREAKDRLHNFITSWSKYRLRNVVVHWHNHCNQLSLKYSNRKRAVRSLYFSLLRRAWRGLYLHTLMVREKKLNAELFFFLRVARDCLQNWHGLIVRKKQRARQLELGGQLRQSYLVRLAMDVWLGRTHLTAVVSARLKAFIKRRDRRKKSLTLFKWWHLVVKTNRARTLRMMLLTKIERRIKEWAFQVVKKKVLQKTLVEAHTLHRSKHVRRTTMRSWLYEVRSKQVRRVWMQRLLRQIRYRQMQRTFCCWLVYTEICRRYAVEGKVQEAEAKIDLLEMKLAGTAQVKAEMKRLLEGFETERARVLEDATAAIARTPSWTSGFLDAELRWSSLNLEDKWHPHARAGHSAVSMRLDTHRSPCIIIFGGYNGRKSFNDVVILDNGAMSWKTPTINIASGSFCPPPMRNHTACSYGNNRMLLFGGFDGSCEFSDLSLLTFYDEGKICEWSQPENFGVGARPESFSHHTACMTQDQRYMIVFGGYRSCAGHLNETWFLDLHLMTWTSPDYRGIPPSPRRGHGAAIVDKRMYVLGGYNGAEHLEDLHVLNIESMTWELVDFHGDPPSPRRQHAMTAVGRHVVVHGGYDGKAYLDDTYVYDTESHVWKRWLIMDSPKQGSCPADVRMDTTAHGRSMHTMIEAGQRLVIFGGVHECGALHDVLFLENAAAVGGLQLQCSLMEETAKVHSLQANVVGCQEAMLEICSELTLAQSRFQQVHSALKVEAEKRATAVDKQRVLLNKLQKSRNHSKSLTQTCRKLGKEQKMLQRLIVELEQQQRAPTQPSSAMHQSESM</sequence>
<feature type="coiled-coil region" evidence="3">
    <location>
        <begin position="218"/>
        <end position="263"/>
    </location>
</feature>
<evidence type="ECO:0000313" key="6">
    <source>
        <dbReference type="EnsemblPlants" id="Pp3c22_17590V3.5"/>
    </source>
</evidence>
<dbReference type="SUPFAM" id="SSF117281">
    <property type="entry name" value="Kelch motif"/>
    <property type="match status" value="2"/>
</dbReference>
<dbReference type="InterPro" id="IPR058888">
    <property type="entry name" value="LLG1-like"/>
</dbReference>
<dbReference type="PANTHER" id="PTHR46093:SF3">
    <property type="entry name" value="ACYL-COA-BINDING DOMAIN-CONTAINING PROTEIN 4"/>
    <property type="match status" value="1"/>
</dbReference>
<dbReference type="InParanoid" id="A0A7I4C9N8"/>
<keyword evidence="4" id="KW-0732">Signal</keyword>
<dbReference type="AlphaFoldDB" id="A0A7I4C9N8"/>
<dbReference type="InterPro" id="IPR015915">
    <property type="entry name" value="Kelch-typ_b-propeller"/>
</dbReference>
<accession>A0A7I4C9N8</accession>
<evidence type="ECO:0000259" key="5">
    <source>
        <dbReference type="Pfam" id="PF26578"/>
    </source>
</evidence>
<protein>
    <recommendedName>
        <fullName evidence="5">GPI-anchored protein LLG1-like domain-containing protein</fullName>
    </recommendedName>
</protein>
<dbReference type="EMBL" id="ABEU02000022">
    <property type="status" value="NOT_ANNOTATED_CDS"/>
    <property type="molecule type" value="Genomic_DNA"/>
</dbReference>
<reference evidence="6 7" key="2">
    <citation type="journal article" date="2018" name="Plant J.">
        <title>The Physcomitrella patens chromosome-scale assembly reveals moss genome structure and evolution.</title>
        <authorList>
            <person name="Lang D."/>
            <person name="Ullrich K.K."/>
            <person name="Murat F."/>
            <person name="Fuchs J."/>
            <person name="Jenkins J."/>
            <person name="Haas F.B."/>
            <person name="Piednoel M."/>
            <person name="Gundlach H."/>
            <person name="Van Bel M."/>
            <person name="Meyberg R."/>
            <person name="Vives C."/>
            <person name="Morata J."/>
            <person name="Symeonidi A."/>
            <person name="Hiss M."/>
            <person name="Muchero W."/>
            <person name="Kamisugi Y."/>
            <person name="Saleh O."/>
            <person name="Blanc G."/>
            <person name="Decker E.L."/>
            <person name="van Gessel N."/>
            <person name="Grimwood J."/>
            <person name="Hayes R.D."/>
            <person name="Graham S.W."/>
            <person name="Gunter L.E."/>
            <person name="McDaniel S.F."/>
            <person name="Hoernstein S.N.W."/>
            <person name="Larsson A."/>
            <person name="Li F.W."/>
            <person name="Perroud P.F."/>
            <person name="Phillips J."/>
            <person name="Ranjan P."/>
            <person name="Rokshar D.S."/>
            <person name="Rothfels C.J."/>
            <person name="Schneider L."/>
            <person name="Shu S."/>
            <person name="Stevenson D.W."/>
            <person name="Thummler F."/>
            <person name="Tillich M."/>
            <person name="Villarreal Aguilar J.C."/>
            <person name="Widiez T."/>
            <person name="Wong G.K."/>
            <person name="Wymore A."/>
            <person name="Zhang Y."/>
            <person name="Zimmer A.D."/>
            <person name="Quatrano R.S."/>
            <person name="Mayer K.F.X."/>
            <person name="Goodstein D."/>
            <person name="Casacuberta J.M."/>
            <person name="Vandepoele K."/>
            <person name="Reski R."/>
            <person name="Cuming A.C."/>
            <person name="Tuskan G.A."/>
            <person name="Maumus F."/>
            <person name="Salse J."/>
            <person name="Schmutz J."/>
            <person name="Rensing S.A."/>
        </authorList>
    </citation>
    <scope>NUCLEOTIDE SEQUENCE [LARGE SCALE GENOMIC DNA]</scope>
    <source>
        <strain evidence="6 7">cv. Gransden 2004</strain>
    </source>
</reference>
<feature type="chain" id="PRO_5029810466" description="GPI-anchored protein LLG1-like domain-containing protein" evidence="4">
    <location>
        <begin position="27"/>
        <end position="1155"/>
    </location>
</feature>
<evidence type="ECO:0000256" key="1">
    <source>
        <dbReference type="ARBA" id="ARBA00022441"/>
    </source>
</evidence>
<dbReference type="Gene3D" id="2.120.10.80">
    <property type="entry name" value="Kelch-type beta propeller"/>
    <property type="match status" value="2"/>
</dbReference>
<keyword evidence="2" id="KW-0677">Repeat</keyword>
<reference evidence="6" key="3">
    <citation type="submission" date="2020-12" db="UniProtKB">
        <authorList>
            <consortium name="EnsemblPlants"/>
        </authorList>
    </citation>
    <scope>IDENTIFICATION</scope>
</reference>
<name>A0A7I4C9N8_PHYPA</name>
<keyword evidence="7" id="KW-1185">Reference proteome</keyword>
<reference evidence="6 7" key="1">
    <citation type="journal article" date="2008" name="Science">
        <title>The Physcomitrella genome reveals evolutionary insights into the conquest of land by plants.</title>
        <authorList>
            <person name="Rensing S."/>
            <person name="Lang D."/>
            <person name="Zimmer A."/>
            <person name="Terry A."/>
            <person name="Salamov A."/>
            <person name="Shapiro H."/>
            <person name="Nishiyama T."/>
            <person name="Perroud P.-F."/>
            <person name="Lindquist E."/>
            <person name="Kamisugi Y."/>
            <person name="Tanahashi T."/>
            <person name="Sakakibara K."/>
            <person name="Fujita T."/>
            <person name="Oishi K."/>
            <person name="Shin-I T."/>
            <person name="Kuroki Y."/>
            <person name="Toyoda A."/>
            <person name="Suzuki Y."/>
            <person name="Hashimoto A."/>
            <person name="Yamaguchi K."/>
            <person name="Sugano A."/>
            <person name="Kohara Y."/>
            <person name="Fujiyama A."/>
            <person name="Anterola A."/>
            <person name="Aoki S."/>
            <person name="Ashton N."/>
            <person name="Barbazuk W.B."/>
            <person name="Barker E."/>
            <person name="Bennetzen J."/>
            <person name="Bezanilla M."/>
            <person name="Blankenship R."/>
            <person name="Cho S.H."/>
            <person name="Dutcher S."/>
            <person name="Estelle M."/>
            <person name="Fawcett J.A."/>
            <person name="Gundlach H."/>
            <person name="Hanada K."/>
            <person name="Heyl A."/>
            <person name="Hicks K.A."/>
            <person name="Hugh J."/>
            <person name="Lohr M."/>
            <person name="Mayer K."/>
            <person name="Melkozernov A."/>
            <person name="Murata T."/>
            <person name="Nelson D."/>
            <person name="Pils B."/>
            <person name="Prigge M."/>
            <person name="Reiss B."/>
            <person name="Renner T."/>
            <person name="Rombauts S."/>
            <person name="Rushton P."/>
            <person name="Sanderfoot A."/>
            <person name="Schween G."/>
            <person name="Shiu S.-H."/>
            <person name="Stueber K."/>
            <person name="Theodoulou F.L."/>
            <person name="Tu H."/>
            <person name="Van de Peer Y."/>
            <person name="Verrier P.J."/>
            <person name="Waters E."/>
            <person name="Wood A."/>
            <person name="Yang L."/>
            <person name="Cove D."/>
            <person name="Cuming A."/>
            <person name="Hasebe M."/>
            <person name="Lucas S."/>
            <person name="Mishler D.B."/>
            <person name="Reski R."/>
            <person name="Grigoriev I."/>
            <person name="Quatrano R.S."/>
            <person name="Boore J.L."/>
        </authorList>
    </citation>
    <scope>NUCLEOTIDE SEQUENCE [LARGE SCALE GENOMIC DNA]</scope>
    <source>
        <strain evidence="6 7">cv. Gransden 2004</strain>
    </source>
</reference>
<dbReference type="Gramene" id="Pp3c22_17590V3.5">
    <property type="protein sequence ID" value="Pp3c22_17590V3.5"/>
    <property type="gene ID" value="Pp3c22_17590"/>
</dbReference>
<dbReference type="Pfam" id="PF26578">
    <property type="entry name" value="LLG1"/>
    <property type="match status" value="1"/>
</dbReference>
<gene>
    <name evidence="6" type="primary">LOC112274857</name>
</gene>
<feature type="domain" description="GPI-anchored protein LLG1-like" evidence="5">
    <location>
        <begin position="56"/>
        <end position="133"/>
    </location>
</feature>
<dbReference type="PANTHER" id="PTHR46093">
    <property type="entry name" value="ACYL-COA-BINDING DOMAIN-CONTAINING PROTEIN 5"/>
    <property type="match status" value="1"/>
</dbReference>
<proteinExistence type="predicted"/>
<keyword evidence="1" id="KW-0880">Kelch repeat</keyword>
<dbReference type="EnsemblPlants" id="Pp3c22_17590V3.5">
    <property type="protein sequence ID" value="Pp3c22_17590V3.5"/>
    <property type="gene ID" value="Pp3c22_17590"/>
</dbReference>
<dbReference type="Pfam" id="PF24681">
    <property type="entry name" value="Kelch_KLHDC2_KLHL20_DRC7"/>
    <property type="match status" value="1"/>
</dbReference>
<organism evidence="6 7">
    <name type="scientific">Physcomitrium patens</name>
    <name type="common">Spreading-leaved earth moss</name>
    <name type="synonym">Physcomitrella patens</name>
    <dbReference type="NCBI Taxonomy" id="3218"/>
    <lineage>
        <taxon>Eukaryota</taxon>
        <taxon>Viridiplantae</taxon>
        <taxon>Streptophyta</taxon>
        <taxon>Embryophyta</taxon>
        <taxon>Bryophyta</taxon>
        <taxon>Bryophytina</taxon>
        <taxon>Bryopsida</taxon>
        <taxon>Funariidae</taxon>
        <taxon>Funariales</taxon>
        <taxon>Funariaceae</taxon>
        <taxon>Physcomitrium</taxon>
    </lineage>
</organism>
<evidence type="ECO:0000256" key="3">
    <source>
        <dbReference type="SAM" id="Coils"/>
    </source>
</evidence>
<keyword evidence="3" id="KW-0175">Coiled coil</keyword>
<dbReference type="Proteomes" id="UP000006727">
    <property type="component" value="Chromosome 22"/>
</dbReference>
<evidence type="ECO:0000256" key="4">
    <source>
        <dbReference type="SAM" id="SignalP"/>
    </source>
</evidence>
<feature type="signal peptide" evidence="4">
    <location>
        <begin position="1"/>
        <end position="26"/>
    </location>
</feature>
<evidence type="ECO:0000313" key="7">
    <source>
        <dbReference type="Proteomes" id="UP000006727"/>
    </source>
</evidence>
<evidence type="ECO:0000256" key="2">
    <source>
        <dbReference type="ARBA" id="ARBA00022737"/>
    </source>
</evidence>